<reference evidence="2 3" key="1">
    <citation type="submission" date="2023-07" db="EMBL/GenBank/DDBJ databases">
        <authorList>
            <person name="Lian W.-H."/>
        </authorList>
    </citation>
    <scope>NUCLEOTIDE SEQUENCE [LARGE SCALE GENOMIC DNA]</scope>
    <source>
        <strain evidence="2 3">SYSU DXS3180</strain>
    </source>
</reference>
<feature type="signal peptide" evidence="1">
    <location>
        <begin position="1"/>
        <end position="21"/>
    </location>
</feature>
<dbReference type="InterPro" id="IPR011990">
    <property type="entry name" value="TPR-like_helical_dom_sf"/>
</dbReference>
<proteinExistence type="predicted"/>
<sequence>MKWKKYSLLCCTFFFAALMNAQDINAVLKDADNLEKQLKEAAALDKYKQAALMDPNNINALIKCAELNASIGGRLADKNSKNYSYLACRDYAQKAYALDSNNASANYVMSLASSKMQEVETDKKKITEFTRQTKWYADKALALNPNLAKANYAEGKWHMDMLNVSWLKKTQIKTFYGGVQSANIDSAIYYLDKAKTLDMYSATTYMELAKAYQMNNKPAQAIEVLNKLVKLPTRTENDAAIKAEGQKMLSAVQ</sequence>
<name>A0ABV3ZIN0_9BACT</name>
<keyword evidence="1" id="KW-0732">Signal</keyword>
<dbReference type="Pfam" id="PF21033">
    <property type="entry name" value="RMD1-3"/>
    <property type="match status" value="1"/>
</dbReference>
<dbReference type="Proteomes" id="UP001560573">
    <property type="component" value="Unassembled WGS sequence"/>
</dbReference>
<feature type="chain" id="PRO_5047105039" description="Tetratricopeptide repeat protein" evidence="1">
    <location>
        <begin position="22"/>
        <end position="253"/>
    </location>
</feature>
<organism evidence="2 3">
    <name type="scientific">Danxiaibacter flavus</name>
    <dbReference type="NCBI Taxonomy" id="3049108"/>
    <lineage>
        <taxon>Bacteria</taxon>
        <taxon>Pseudomonadati</taxon>
        <taxon>Bacteroidota</taxon>
        <taxon>Chitinophagia</taxon>
        <taxon>Chitinophagales</taxon>
        <taxon>Chitinophagaceae</taxon>
        <taxon>Danxiaibacter</taxon>
    </lineage>
</organism>
<dbReference type="EMBL" id="JAULBC010000003">
    <property type="protein sequence ID" value="MEX6688279.1"/>
    <property type="molecule type" value="Genomic_DNA"/>
</dbReference>
<evidence type="ECO:0000313" key="3">
    <source>
        <dbReference type="Proteomes" id="UP001560573"/>
    </source>
</evidence>
<dbReference type="SUPFAM" id="SSF48452">
    <property type="entry name" value="TPR-like"/>
    <property type="match status" value="1"/>
</dbReference>
<dbReference type="Gene3D" id="1.25.40.10">
    <property type="entry name" value="Tetratricopeptide repeat domain"/>
    <property type="match status" value="1"/>
</dbReference>
<accession>A0ABV3ZIN0</accession>
<evidence type="ECO:0000256" key="1">
    <source>
        <dbReference type="SAM" id="SignalP"/>
    </source>
</evidence>
<keyword evidence="3" id="KW-1185">Reference proteome</keyword>
<dbReference type="InterPro" id="IPR049039">
    <property type="entry name" value="RMD1-3_a_helical_rpt"/>
</dbReference>
<gene>
    <name evidence="2" type="ORF">QTN47_12270</name>
</gene>
<protein>
    <recommendedName>
        <fullName evidence="4">Tetratricopeptide repeat protein</fullName>
    </recommendedName>
</protein>
<comment type="caution">
    <text evidence="2">The sequence shown here is derived from an EMBL/GenBank/DDBJ whole genome shotgun (WGS) entry which is preliminary data.</text>
</comment>
<evidence type="ECO:0008006" key="4">
    <source>
        <dbReference type="Google" id="ProtNLM"/>
    </source>
</evidence>
<evidence type="ECO:0000313" key="2">
    <source>
        <dbReference type="EMBL" id="MEX6688279.1"/>
    </source>
</evidence>
<dbReference type="RefSeq" id="WP_369329688.1">
    <property type="nucleotide sequence ID" value="NZ_JAULBC010000003.1"/>
</dbReference>